<reference evidence="2" key="1">
    <citation type="submission" date="2021-01" db="UniProtKB">
        <authorList>
            <consortium name="EnsemblPlants"/>
        </authorList>
    </citation>
    <scope>IDENTIFICATION</scope>
</reference>
<evidence type="ECO:0000313" key="3">
    <source>
        <dbReference type="Proteomes" id="UP000594263"/>
    </source>
</evidence>
<evidence type="ECO:0000313" key="2">
    <source>
        <dbReference type="EnsemblPlants" id="Kaladp0039s0507.1.v1.1.CDS.1"/>
    </source>
</evidence>
<keyword evidence="3" id="KW-1185">Reference proteome</keyword>
<sequence length="282" mass="31159">MAVDVCSEISSTVIISPRISFSHDLNADPDIEAAQKYIKESQAAAAAEPDFFFSIISPSKCPHEPCSADEIFSDGKILPTQIKKKNLFLTHQRNSAPAQLGGVGPDAKKIRLKELLECEDEDSEEGKPVAGTKSFWQFRRSSSLNCESGRARSLIKSIQFLSRSKSTGSVPSQKQSRVSRTGQKQNCQKQQSVHINHSDKAQFYYYVNRVSTTSSSSSQKPPLSRTRSYGSGNVRISPVLNMPLPPSYFCRGNASSLFRFGSSLFCSGKDKSMKKKDTLNRN</sequence>
<feature type="compositionally biased region" description="Polar residues" evidence="1">
    <location>
        <begin position="219"/>
        <end position="231"/>
    </location>
</feature>
<proteinExistence type="predicted"/>
<dbReference type="OMA" id="VGYMSEP"/>
<dbReference type="AlphaFoldDB" id="A0A7N0TKK0"/>
<accession>A0A7N0TKK0</accession>
<name>A0A7N0TKK0_KALFE</name>
<feature type="region of interest" description="Disordered" evidence="1">
    <location>
        <begin position="165"/>
        <end position="193"/>
    </location>
</feature>
<dbReference type="PANTHER" id="PTHR36757">
    <property type="entry name" value="BNAANNG22500D PROTEIN"/>
    <property type="match status" value="1"/>
</dbReference>
<dbReference type="Gramene" id="Kaladp0039s0507.1.v1.1">
    <property type="protein sequence ID" value="Kaladp0039s0507.1.v1.1.CDS.1"/>
    <property type="gene ID" value="Kaladp0039s0507.v1.1"/>
</dbReference>
<feature type="region of interest" description="Disordered" evidence="1">
    <location>
        <begin position="213"/>
        <end position="235"/>
    </location>
</feature>
<evidence type="ECO:0000256" key="1">
    <source>
        <dbReference type="SAM" id="MobiDB-lite"/>
    </source>
</evidence>
<dbReference type="EnsemblPlants" id="Kaladp0039s0507.1.v1.1">
    <property type="protein sequence ID" value="Kaladp0039s0507.1.v1.1.CDS.1"/>
    <property type="gene ID" value="Kaladp0039s0507.v1.1"/>
</dbReference>
<protein>
    <submittedName>
        <fullName evidence="2">Uncharacterized protein</fullName>
    </submittedName>
</protein>
<organism evidence="2 3">
    <name type="scientific">Kalanchoe fedtschenkoi</name>
    <name type="common">Lavender scallops</name>
    <name type="synonym">South American air plant</name>
    <dbReference type="NCBI Taxonomy" id="63787"/>
    <lineage>
        <taxon>Eukaryota</taxon>
        <taxon>Viridiplantae</taxon>
        <taxon>Streptophyta</taxon>
        <taxon>Embryophyta</taxon>
        <taxon>Tracheophyta</taxon>
        <taxon>Spermatophyta</taxon>
        <taxon>Magnoliopsida</taxon>
        <taxon>eudicotyledons</taxon>
        <taxon>Gunneridae</taxon>
        <taxon>Pentapetalae</taxon>
        <taxon>Saxifragales</taxon>
        <taxon>Crassulaceae</taxon>
        <taxon>Kalanchoe</taxon>
    </lineage>
</organism>
<dbReference type="Proteomes" id="UP000594263">
    <property type="component" value="Unplaced"/>
</dbReference>
<dbReference type="PANTHER" id="PTHR36757:SF1">
    <property type="entry name" value="GENOME ASSEMBLY, CHROMOSOME: A04"/>
    <property type="match status" value="1"/>
</dbReference>